<proteinExistence type="predicted"/>
<name>A0A3F2ZSH3_CLOB6</name>
<dbReference type="KEGG" id="cbi:CLJ_B1902"/>
<gene>
    <name evidence="1" type="ordered locus">CLJ_B1902</name>
</gene>
<dbReference type="RefSeq" id="WP_012720888.1">
    <property type="nucleotide sequence ID" value="NC_012658.1"/>
</dbReference>
<evidence type="ECO:0000313" key="2">
    <source>
        <dbReference type="Proteomes" id="UP000002333"/>
    </source>
</evidence>
<evidence type="ECO:0008006" key="3">
    <source>
        <dbReference type="Google" id="ProtNLM"/>
    </source>
</evidence>
<dbReference type="EMBL" id="CP001083">
    <property type="protein sequence ID" value="ACQ53271.1"/>
    <property type="molecule type" value="Genomic_DNA"/>
</dbReference>
<evidence type="ECO:0000313" key="1">
    <source>
        <dbReference type="EMBL" id="ACQ53271.1"/>
    </source>
</evidence>
<protein>
    <recommendedName>
        <fullName evidence="3">Xaa-His dipeptidase</fullName>
    </recommendedName>
</protein>
<dbReference type="Proteomes" id="UP000002333">
    <property type="component" value="Chromosome"/>
</dbReference>
<sequence>MARSDSFEDIIEKRLDEIEQWVEHNNTDKEIAEKLGIAYSTYRKYKSTNVALKSRIATAKDKKNQEVEKALYKCCIGYHYYEEVVTKVKTEDVVDGQIVTNEDVVISKVKKYKGPELNAEKYWLNNKEKAKWKEDPHKVLNDKKVTKMKEKEVELKVKMMEGLEE</sequence>
<accession>A0A3F2ZSH3</accession>
<reference evidence="2" key="2">
    <citation type="submission" date="2008-05" db="EMBL/GenBank/DDBJ databases">
        <title>Genome sequence of Clostridium botulinum Ba4 strain 657.</title>
        <authorList>
            <person name="Shrivastava S."/>
            <person name="Brown J.L."/>
            <person name="Bruce D."/>
            <person name="Detter C."/>
            <person name="Munk C."/>
            <person name="Smith L.A."/>
            <person name="Smith T.J."/>
            <person name="Sutton G."/>
            <person name="Brettin T.S."/>
        </authorList>
    </citation>
    <scope>NUCLEOTIDE SEQUENCE [LARGE SCALE GENOMIC DNA]</scope>
    <source>
        <strain evidence="2">657 / Type Ba4</strain>
    </source>
</reference>
<organism evidence="1 2">
    <name type="scientific">Clostridium botulinum (strain 657 / Type Ba4)</name>
    <dbReference type="NCBI Taxonomy" id="515621"/>
    <lineage>
        <taxon>Bacteria</taxon>
        <taxon>Bacillati</taxon>
        <taxon>Bacillota</taxon>
        <taxon>Clostridia</taxon>
        <taxon>Eubacteriales</taxon>
        <taxon>Clostridiaceae</taxon>
        <taxon>Clostridium</taxon>
    </lineage>
</organism>
<reference evidence="1 2" key="1">
    <citation type="journal article" date="2007" name="PLoS ONE">
        <title>Analysis of the neurotoxin complex genes in Clostridium botulinum A1-A4 and B1 strains: BoNT/A3, /Ba4 and /B1 clusters are located within plasmids.</title>
        <authorList>
            <person name="Smith T.J."/>
            <person name="Hill K.K."/>
            <person name="Foley B.T."/>
            <person name="Detter J.C."/>
            <person name="Munk A.C."/>
            <person name="Bruce D.C."/>
            <person name="Doggett N.A."/>
            <person name="Smith L.A."/>
            <person name="Marks J.D."/>
            <person name="Xie G."/>
            <person name="Brettin T.S."/>
        </authorList>
    </citation>
    <scope>NUCLEOTIDE SEQUENCE [LARGE SCALE GENOMIC DNA]</scope>
    <source>
        <strain evidence="2">657 / Type Ba4</strain>
    </source>
</reference>
<dbReference type="AlphaFoldDB" id="A0A3F2ZSH3"/>